<evidence type="ECO:0000256" key="1">
    <source>
        <dbReference type="SAM" id="MobiDB-lite"/>
    </source>
</evidence>
<reference evidence="2" key="1">
    <citation type="submission" date="2024-06" db="EMBL/GenBank/DDBJ databases">
        <title>Methylostella associata gen. nov., sp. nov., a novel Ancalomicrobiaceae-affiliated facultatively methylotrophic bacteria that feed on methanotrophs of the genus Methylococcus.</title>
        <authorList>
            <person name="Saltykova V."/>
            <person name="Danilova O.V."/>
            <person name="Oshkin I.Y."/>
            <person name="Belova S.E."/>
            <person name="Pimenov N.V."/>
            <person name="Dedysh S.N."/>
        </authorList>
    </citation>
    <scope>NUCLEOTIDE SEQUENCE</scope>
    <source>
        <strain evidence="2">S20</strain>
    </source>
</reference>
<dbReference type="AlphaFoldDB" id="A0AAU7XDB7"/>
<dbReference type="KEGG" id="mflg:ABS361_07870"/>
<protein>
    <submittedName>
        <fullName evidence="2">Uncharacterized protein</fullName>
    </submittedName>
</protein>
<accession>A0AAU7XDB7</accession>
<proteinExistence type="predicted"/>
<organism evidence="2">
    <name type="scientific">Methyloraptor flagellatus</name>
    <dbReference type="NCBI Taxonomy" id="3162530"/>
    <lineage>
        <taxon>Bacteria</taxon>
        <taxon>Pseudomonadati</taxon>
        <taxon>Pseudomonadota</taxon>
        <taxon>Alphaproteobacteria</taxon>
        <taxon>Hyphomicrobiales</taxon>
        <taxon>Ancalomicrobiaceae</taxon>
        <taxon>Methyloraptor</taxon>
    </lineage>
</organism>
<dbReference type="RefSeq" id="WP_407051232.1">
    <property type="nucleotide sequence ID" value="NZ_CP158568.1"/>
</dbReference>
<sequence>MPRNGSGRVPNGEVIGGSPSTGLPSGRLRAARVARSKRFELIGGAVGRHRRIGRHERPADVLGERLRPRLAGFRVRNAETEPADDAFDAPRVRLGRARDRLGRLHLRAGDQIELVFDRGNSRRRIAHRVRGMRGADQRR</sequence>
<name>A0AAU7XDB7_9HYPH</name>
<evidence type="ECO:0000313" key="2">
    <source>
        <dbReference type="EMBL" id="XBY46135.1"/>
    </source>
</evidence>
<dbReference type="EMBL" id="CP158568">
    <property type="protein sequence ID" value="XBY46135.1"/>
    <property type="molecule type" value="Genomic_DNA"/>
</dbReference>
<feature type="region of interest" description="Disordered" evidence="1">
    <location>
        <begin position="1"/>
        <end position="28"/>
    </location>
</feature>
<gene>
    <name evidence="2" type="ORF">ABS361_07870</name>
</gene>